<evidence type="ECO:0000256" key="4">
    <source>
        <dbReference type="ARBA" id="ARBA00023163"/>
    </source>
</evidence>
<dbReference type="GO" id="GO:0000978">
    <property type="term" value="F:RNA polymerase II cis-regulatory region sequence-specific DNA binding"/>
    <property type="evidence" value="ECO:0007669"/>
    <property type="project" value="TreeGrafter"/>
</dbReference>
<keyword evidence="9" id="KW-1185">Reference proteome</keyword>
<dbReference type="OrthoDB" id="690068at2759"/>
<dbReference type="GO" id="GO:0046983">
    <property type="term" value="F:protein dimerization activity"/>
    <property type="evidence" value="ECO:0007669"/>
    <property type="project" value="InterPro"/>
</dbReference>
<dbReference type="InterPro" id="IPR036638">
    <property type="entry name" value="HLH_DNA-bd_sf"/>
</dbReference>
<keyword evidence="2" id="KW-0805">Transcription regulation</keyword>
<gene>
    <name evidence="8" type="ORF">CONCODRAFT_79066</name>
</gene>
<dbReference type="STRING" id="796925.A0A137P4J7"/>
<feature type="domain" description="BHLH" evidence="7">
    <location>
        <begin position="232"/>
        <end position="285"/>
    </location>
</feature>
<dbReference type="PANTHER" id="PTHR45776:SF2">
    <property type="entry name" value="MIP04163P"/>
    <property type="match status" value="1"/>
</dbReference>
<dbReference type="GO" id="GO:0000981">
    <property type="term" value="F:DNA-binding transcription factor activity, RNA polymerase II-specific"/>
    <property type="evidence" value="ECO:0007669"/>
    <property type="project" value="TreeGrafter"/>
</dbReference>
<dbReference type="Proteomes" id="UP000070444">
    <property type="component" value="Unassembled WGS sequence"/>
</dbReference>
<keyword evidence="4" id="KW-0804">Transcription</keyword>
<proteinExistence type="predicted"/>
<dbReference type="AlphaFoldDB" id="A0A137P4J7"/>
<name>A0A137P4J7_CONC2</name>
<evidence type="ECO:0000256" key="3">
    <source>
        <dbReference type="ARBA" id="ARBA00023125"/>
    </source>
</evidence>
<evidence type="ECO:0000256" key="6">
    <source>
        <dbReference type="SAM" id="MobiDB-lite"/>
    </source>
</evidence>
<evidence type="ECO:0000313" key="8">
    <source>
        <dbReference type="EMBL" id="KXN69950.1"/>
    </source>
</evidence>
<organism evidence="8 9">
    <name type="scientific">Conidiobolus coronatus (strain ATCC 28846 / CBS 209.66 / NRRL 28638)</name>
    <name type="common">Delacroixia coronata</name>
    <dbReference type="NCBI Taxonomy" id="796925"/>
    <lineage>
        <taxon>Eukaryota</taxon>
        <taxon>Fungi</taxon>
        <taxon>Fungi incertae sedis</taxon>
        <taxon>Zoopagomycota</taxon>
        <taxon>Entomophthoromycotina</taxon>
        <taxon>Entomophthoromycetes</taxon>
        <taxon>Entomophthorales</taxon>
        <taxon>Ancylistaceae</taxon>
        <taxon>Conidiobolus</taxon>
    </lineage>
</organism>
<dbReference type="PANTHER" id="PTHR45776">
    <property type="entry name" value="MIP04163P"/>
    <property type="match status" value="1"/>
</dbReference>
<evidence type="ECO:0000256" key="2">
    <source>
        <dbReference type="ARBA" id="ARBA00023015"/>
    </source>
</evidence>
<keyword evidence="5" id="KW-0539">Nucleus</keyword>
<evidence type="ECO:0000256" key="1">
    <source>
        <dbReference type="ARBA" id="ARBA00004123"/>
    </source>
</evidence>
<dbReference type="InterPro" id="IPR011598">
    <property type="entry name" value="bHLH_dom"/>
</dbReference>
<dbReference type="PROSITE" id="PS50888">
    <property type="entry name" value="BHLH"/>
    <property type="match status" value="1"/>
</dbReference>
<dbReference type="CDD" id="cd11387">
    <property type="entry name" value="bHLHzip_USF_MITF"/>
    <property type="match status" value="1"/>
</dbReference>
<feature type="region of interest" description="Disordered" evidence="6">
    <location>
        <begin position="170"/>
        <end position="219"/>
    </location>
</feature>
<dbReference type="EMBL" id="KQ964517">
    <property type="protein sequence ID" value="KXN69950.1"/>
    <property type="molecule type" value="Genomic_DNA"/>
</dbReference>
<keyword evidence="3" id="KW-0238">DNA-binding</keyword>
<dbReference type="Pfam" id="PF00010">
    <property type="entry name" value="HLH"/>
    <property type="match status" value="1"/>
</dbReference>
<dbReference type="SUPFAM" id="SSF47459">
    <property type="entry name" value="HLH, helix-loop-helix DNA-binding domain"/>
    <property type="match status" value="1"/>
</dbReference>
<comment type="subcellular location">
    <subcellularLocation>
        <location evidence="1">Nucleus</location>
    </subcellularLocation>
</comment>
<accession>A0A137P4J7</accession>
<dbReference type="Gene3D" id="4.10.280.10">
    <property type="entry name" value="Helix-loop-helix DNA-binding domain"/>
    <property type="match status" value="1"/>
</dbReference>
<dbReference type="SMART" id="SM00353">
    <property type="entry name" value="HLH"/>
    <property type="match status" value="1"/>
</dbReference>
<sequence length="340" mass="38169">MTVSLPIAIPHQDHSQEQAMYASHQSMMNAHNSTGDFYGSSFSSSFPLKQEVSHMMTPQMPMSNPIAIQPQRTLSSNVDPTPFFQNSLHPYGSMPDSPLEHLISPTSEEFMMDSYHQSRRFSVSSTDPGTPFMHPGHSRSNSYFEGQMVGDSQNWALLQQQMAQQYSMSLPNAFDSPSSSHLPNSDPSTSPTLNQSSAKTPTSHDQILNGVPKPENEMDKLKLQQIMDKKKRRRENHNAVERRRRDIINEKIQELSTLLPQGLIPSNKCNKGAILRQSVDYIRYLHALLYQQNINPAQLLMAHHANQGMPLESIVEGQCLELSQDTTGLPTDAQLVSLQQ</sequence>
<protein>
    <submittedName>
        <fullName evidence="8">HLH-domain-containing protein</fullName>
    </submittedName>
</protein>
<evidence type="ECO:0000259" key="7">
    <source>
        <dbReference type="PROSITE" id="PS50888"/>
    </source>
</evidence>
<evidence type="ECO:0000256" key="5">
    <source>
        <dbReference type="ARBA" id="ARBA00023242"/>
    </source>
</evidence>
<dbReference type="GO" id="GO:0005634">
    <property type="term" value="C:nucleus"/>
    <property type="evidence" value="ECO:0007669"/>
    <property type="project" value="UniProtKB-SubCell"/>
</dbReference>
<reference evidence="8 9" key="1">
    <citation type="journal article" date="2015" name="Genome Biol. Evol.">
        <title>Phylogenomic analyses indicate that early fungi evolved digesting cell walls of algal ancestors of land plants.</title>
        <authorList>
            <person name="Chang Y."/>
            <person name="Wang S."/>
            <person name="Sekimoto S."/>
            <person name="Aerts A.L."/>
            <person name="Choi C."/>
            <person name="Clum A."/>
            <person name="LaButti K.M."/>
            <person name="Lindquist E.A."/>
            <person name="Yee Ngan C."/>
            <person name="Ohm R.A."/>
            <person name="Salamov A.A."/>
            <person name="Grigoriev I.V."/>
            <person name="Spatafora J.W."/>
            <person name="Berbee M.L."/>
        </authorList>
    </citation>
    <scope>NUCLEOTIDE SEQUENCE [LARGE SCALE GENOMIC DNA]</scope>
    <source>
        <strain evidence="8 9">NRRL 28638</strain>
    </source>
</reference>
<evidence type="ECO:0000313" key="9">
    <source>
        <dbReference type="Proteomes" id="UP000070444"/>
    </source>
</evidence>
<feature type="compositionally biased region" description="Polar residues" evidence="6">
    <location>
        <begin position="170"/>
        <end position="206"/>
    </location>
</feature>